<dbReference type="SUPFAM" id="SSF47954">
    <property type="entry name" value="Cyclin-like"/>
    <property type="match status" value="1"/>
</dbReference>
<gene>
    <name evidence="4" type="ORF">F2Q68_00018988</name>
</gene>
<dbReference type="InterPro" id="IPR051824">
    <property type="entry name" value="LRR_Rcpt-Like_S/T_Kinase"/>
</dbReference>
<reference evidence="4" key="1">
    <citation type="submission" date="2019-12" db="EMBL/GenBank/DDBJ databases">
        <title>Genome sequencing and annotation of Brassica cretica.</title>
        <authorList>
            <person name="Studholme D.J."/>
            <person name="Sarris P.F."/>
        </authorList>
    </citation>
    <scope>NUCLEOTIDE SEQUENCE</scope>
    <source>
        <strain evidence="4">PFS-001/15</strain>
        <tissue evidence="4">Leaf</tissue>
    </source>
</reference>
<dbReference type="Gene3D" id="3.30.200.20">
    <property type="entry name" value="Phosphorylase Kinase, domain 1"/>
    <property type="match status" value="1"/>
</dbReference>
<dbReference type="PANTHER" id="PTHR48006:SF80">
    <property type="entry name" value="PROTEIN KINASE DOMAIN-CONTAINING PROTEIN"/>
    <property type="match status" value="1"/>
</dbReference>
<dbReference type="GO" id="GO:0016020">
    <property type="term" value="C:membrane"/>
    <property type="evidence" value="ECO:0007669"/>
    <property type="project" value="UniProtKB-SubCell"/>
</dbReference>
<evidence type="ECO:0000313" key="4">
    <source>
        <dbReference type="EMBL" id="KAF2537830.1"/>
    </source>
</evidence>
<dbReference type="Gene3D" id="1.10.472.10">
    <property type="entry name" value="Cyclin-like"/>
    <property type="match status" value="2"/>
</dbReference>
<protein>
    <recommendedName>
        <fullName evidence="3">Protein kinase domain-containing protein</fullName>
    </recommendedName>
</protein>
<evidence type="ECO:0000259" key="3">
    <source>
        <dbReference type="PROSITE" id="PS50011"/>
    </source>
</evidence>
<dbReference type="Pfam" id="PF00134">
    <property type="entry name" value="Cyclin_N"/>
    <property type="match status" value="1"/>
</dbReference>
<comment type="subcellular location">
    <subcellularLocation>
        <location evidence="1">Membrane</location>
        <topology evidence="1">Single-pass type I membrane protein</topology>
    </subcellularLocation>
</comment>
<dbReference type="FunFam" id="1.10.510.10:FF:000657">
    <property type="entry name" value="Putative inactive leucine-rich repeat receptor-like protein kinase"/>
    <property type="match status" value="1"/>
</dbReference>
<dbReference type="Gene3D" id="1.10.510.10">
    <property type="entry name" value="Transferase(Phosphotransferase) domain 1"/>
    <property type="match status" value="1"/>
</dbReference>
<dbReference type="Pfam" id="PF07714">
    <property type="entry name" value="PK_Tyr_Ser-Thr"/>
    <property type="match status" value="1"/>
</dbReference>
<dbReference type="InterPro" id="IPR036915">
    <property type="entry name" value="Cyclin-like_sf"/>
</dbReference>
<feature type="domain" description="Protein kinase" evidence="3">
    <location>
        <begin position="243"/>
        <end position="512"/>
    </location>
</feature>
<dbReference type="GO" id="GO:0005524">
    <property type="term" value="F:ATP binding"/>
    <property type="evidence" value="ECO:0007669"/>
    <property type="project" value="InterPro"/>
</dbReference>
<dbReference type="PANTHER" id="PTHR48006">
    <property type="entry name" value="LEUCINE-RICH REPEAT-CONTAINING PROTEIN DDB_G0281931-RELATED"/>
    <property type="match status" value="1"/>
</dbReference>
<evidence type="ECO:0000256" key="1">
    <source>
        <dbReference type="ARBA" id="ARBA00004479"/>
    </source>
</evidence>
<evidence type="ECO:0000313" key="5">
    <source>
        <dbReference type="Proteomes" id="UP000712281"/>
    </source>
</evidence>
<evidence type="ECO:0000256" key="2">
    <source>
        <dbReference type="ARBA" id="ARBA00023127"/>
    </source>
</evidence>
<organism evidence="4 5">
    <name type="scientific">Brassica cretica</name>
    <name type="common">Mustard</name>
    <dbReference type="NCBI Taxonomy" id="69181"/>
    <lineage>
        <taxon>Eukaryota</taxon>
        <taxon>Viridiplantae</taxon>
        <taxon>Streptophyta</taxon>
        <taxon>Embryophyta</taxon>
        <taxon>Tracheophyta</taxon>
        <taxon>Spermatophyta</taxon>
        <taxon>Magnoliopsida</taxon>
        <taxon>eudicotyledons</taxon>
        <taxon>Gunneridae</taxon>
        <taxon>Pentapetalae</taxon>
        <taxon>rosids</taxon>
        <taxon>malvids</taxon>
        <taxon>Brassicales</taxon>
        <taxon>Brassicaceae</taxon>
        <taxon>Brassiceae</taxon>
        <taxon>Brassica</taxon>
    </lineage>
</organism>
<dbReference type="SMART" id="SM01332">
    <property type="entry name" value="Cyclin_C"/>
    <property type="match status" value="1"/>
</dbReference>
<dbReference type="InterPro" id="IPR000719">
    <property type="entry name" value="Prot_kinase_dom"/>
</dbReference>
<dbReference type="SUPFAM" id="SSF56112">
    <property type="entry name" value="Protein kinase-like (PK-like)"/>
    <property type="match status" value="1"/>
</dbReference>
<comment type="caution">
    <text evidence="4">The sequence shown here is derived from an EMBL/GenBank/DDBJ whole genome shotgun (WGS) entry which is preliminary data.</text>
</comment>
<dbReference type="Proteomes" id="UP000712281">
    <property type="component" value="Unassembled WGS sequence"/>
</dbReference>
<accession>A0A8S9FVU4</accession>
<dbReference type="InterPro" id="IPR006671">
    <property type="entry name" value="Cyclin_N"/>
</dbReference>
<dbReference type="EMBL" id="QGKW02002228">
    <property type="protein sequence ID" value="KAF2537830.1"/>
    <property type="molecule type" value="Genomic_DNA"/>
</dbReference>
<proteinExistence type="predicted"/>
<sequence>MENQPDINVRMRGILVDWLIEVSTETTLVWFLGNSLVIKPLLCAGALQVLAHGRDSLPHNQPHRHVSCEVSVPVVDDLIVISDKAYTRREVLDMEKLMANTLQFNFCLPTPYVFMRRFLKAAQSNKKVELLSFFIIELCLVEYEMLQCVPSDVPGLFQTRFQTAPLDLDTKSFYLTRKETIESQLEKVANRMAEEMLIISYETHCGTTCRGVAWERFSLEGLKAAVACVGDKCVALIKNPQLRNSHWTIQKGSFLTKILKLYKGTLENGTKVAIRCLPSSKKYSIRNLKLRLDLLAKLRHPNLVCLLGHCIDCGGKDDYSVEKVFLIYEYIPNGNFQSCLSDDSWGKAMNWSERLTVLTGVAKAVHYLHTGVIPGFFSNRLKTNNVLLNQHRFAKLSDYGLSIVSEATRHNTEIAKSWQMSRLEDDVYSFGLILLQAIVGPSVSAREEAFLRDELASLESEEGRRRMVNPTVQATCRNGSLIRVIALMNKCVSPESLSRPSFEDILWNLQYASQLQAEDGLGHSKADLSKGVNPSVTSQEANIFKGVNRAVTSQEASLESEEGRRRMVNPTVQATCRNGSLIRVIALMNKCVSPESLSRPSFEDILWNLQYASQLQAEDGDRKVRNYIFSKGLGHFKANLSKGVNLSVTSQEVDIFKGVNRAVTSQEVPFKCSFVKEDKDIAFFFTTFGSLHCIGSSIVSVFNNPVVRDHCLKMAQAIQKIDLELGAKITFECSSSWSNFQ</sequence>
<dbReference type="GO" id="GO:0004672">
    <property type="term" value="F:protein kinase activity"/>
    <property type="evidence" value="ECO:0007669"/>
    <property type="project" value="InterPro"/>
</dbReference>
<dbReference type="Pfam" id="PF02984">
    <property type="entry name" value="Cyclin_C"/>
    <property type="match status" value="1"/>
</dbReference>
<dbReference type="PROSITE" id="PS50011">
    <property type="entry name" value="PROTEIN_KINASE_DOM"/>
    <property type="match status" value="1"/>
</dbReference>
<keyword evidence="2" id="KW-0195">Cyclin</keyword>
<dbReference type="InterPro" id="IPR011009">
    <property type="entry name" value="Kinase-like_dom_sf"/>
</dbReference>
<name>A0A8S9FVU4_BRACR</name>
<dbReference type="AlphaFoldDB" id="A0A8S9FVU4"/>
<dbReference type="InterPro" id="IPR001245">
    <property type="entry name" value="Ser-Thr/Tyr_kinase_cat_dom"/>
</dbReference>
<dbReference type="InterPro" id="IPR004367">
    <property type="entry name" value="Cyclin_C-dom"/>
</dbReference>